<reference evidence="2 3" key="1">
    <citation type="submission" date="2016-02" db="EMBL/GenBank/DDBJ databases">
        <title>Genome analysis of coral dinoflagellate symbionts highlights evolutionary adaptations to a symbiotic lifestyle.</title>
        <authorList>
            <person name="Aranda M."/>
            <person name="Li Y."/>
            <person name="Liew Y.J."/>
            <person name="Baumgarten S."/>
            <person name="Simakov O."/>
            <person name="Wilson M."/>
            <person name="Piel J."/>
            <person name="Ashoor H."/>
            <person name="Bougouffa S."/>
            <person name="Bajic V.B."/>
            <person name="Ryu T."/>
            <person name="Ravasi T."/>
            <person name="Bayer T."/>
            <person name="Micklem G."/>
            <person name="Kim H."/>
            <person name="Bhak J."/>
            <person name="Lajeunesse T.C."/>
            <person name="Voolstra C.R."/>
        </authorList>
    </citation>
    <scope>NUCLEOTIDE SEQUENCE [LARGE SCALE GENOMIC DNA]</scope>
    <source>
        <strain evidence="2 3">CCMP2467</strain>
    </source>
</reference>
<evidence type="ECO:0000313" key="3">
    <source>
        <dbReference type="Proteomes" id="UP000186817"/>
    </source>
</evidence>
<feature type="domain" description="PPM-type phosphatase" evidence="1">
    <location>
        <begin position="5"/>
        <end position="85"/>
    </location>
</feature>
<dbReference type="OrthoDB" id="60843at2759"/>
<dbReference type="EMBL" id="LSRX01000503">
    <property type="protein sequence ID" value="OLP95404.1"/>
    <property type="molecule type" value="Genomic_DNA"/>
</dbReference>
<sequence>MTAMLKLRRGDILIAGTDGLFDNIGDLELKSLALTHHERRTASVASSTQEMADALLARAADVARSPVEFGPGGKLDDIALVLAEVQDSSPVSQAGLLSNLVDE</sequence>
<comment type="caution">
    <text evidence="2">The sequence shown here is derived from an EMBL/GenBank/DDBJ whole genome shotgun (WGS) entry which is preliminary data.</text>
</comment>
<evidence type="ECO:0000259" key="1">
    <source>
        <dbReference type="Pfam" id="PF07228"/>
    </source>
</evidence>
<keyword evidence="3" id="KW-1185">Reference proteome</keyword>
<proteinExistence type="predicted"/>
<organism evidence="2 3">
    <name type="scientific">Symbiodinium microadriaticum</name>
    <name type="common">Dinoflagellate</name>
    <name type="synonym">Zooxanthella microadriatica</name>
    <dbReference type="NCBI Taxonomy" id="2951"/>
    <lineage>
        <taxon>Eukaryota</taxon>
        <taxon>Sar</taxon>
        <taxon>Alveolata</taxon>
        <taxon>Dinophyceae</taxon>
        <taxon>Suessiales</taxon>
        <taxon>Symbiodiniaceae</taxon>
        <taxon>Symbiodinium</taxon>
    </lineage>
</organism>
<gene>
    <name evidence="2" type="ORF">AK812_SmicGene22463</name>
</gene>
<dbReference type="AlphaFoldDB" id="A0A1Q9DJP5"/>
<protein>
    <recommendedName>
        <fullName evidence="1">PPM-type phosphatase domain-containing protein</fullName>
    </recommendedName>
</protein>
<dbReference type="Proteomes" id="UP000186817">
    <property type="component" value="Unassembled WGS sequence"/>
</dbReference>
<dbReference type="InterPro" id="IPR001932">
    <property type="entry name" value="PPM-type_phosphatase-like_dom"/>
</dbReference>
<dbReference type="Pfam" id="PF07228">
    <property type="entry name" value="SpoIIE"/>
    <property type="match status" value="1"/>
</dbReference>
<dbReference type="SUPFAM" id="SSF81606">
    <property type="entry name" value="PP2C-like"/>
    <property type="match status" value="1"/>
</dbReference>
<dbReference type="InterPro" id="IPR036457">
    <property type="entry name" value="PPM-type-like_dom_sf"/>
</dbReference>
<dbReference type="Gene3D" id="3.60.40.10">
    <property type="entry name" value="PPM-type phosphatase domain"/>
    <property type="match status" value="1"/>
</dbReference>
<evidence type="ECO:0000313" key="2">
    <source>
        <dbReference type="EMBL" id="OLP95404.1"/>
    </source>
</evidence>
<name>A0A1Q9DJP5_SYMMI</name>
<accession>A0A1Q9DJP5</accession>